<name>A0A060WBI6_ONCMY</name>
<evidence type="ECO:0008006" key="4">
    <source>
        <dbReference type="Google" id="ProtNLM"/>
    </source>
</evidence>
<dbReference type="PaxDb" id="8022-A0A060WBI6"/>
<evidence type="ECO:0000256" key="1">
    <source>
        <dbReference type="SAM" id="MobiDB-lite"/>
    </source>
</evidence>
<reference evidence="2" key="2">
    <citation type="submission" date="2014-03" db="EMBL/GenBank/DDBJ databases">
        <authorList>
            <person name="Genoscope - CEA"/>
        </authorList>
    </citation>
    <scope>NUCLEOTIDE SEQUENCE</scope>
</reference>
<dbReference type="STRING" id="8022.A0A060WBI6"/>
<dbReference type="InterPro" id="IPR032801">
    <property type="entry name" value="PXL2A/B/C"/>
</dbReference>
<gene>
    <name evidence="2" type="ORF">GSONMT00071744001</name>
</gene>
<dbReference type="Proteomes" id="UP000193380">
    <property type="component" value="Unassembled WGS sequence"/>
</dbReference>
<dbReference type="AlphaFoldDB" id="A0A060WBI6"/>
<dbReference type="InterPro" id="IPR036249">
    <property type="entry name" value="Thioredoxin-like_sf"/>
</dbReference>
<dbReference type="Gene3D" id="3.40.30.10">
    <property type="entry name" value="Glutaredoxin"/>
    <property type="match status" value="1"/>
</dbReference>
<accession>A0A060WBI6</accession>
<evidence type="ECO:0000313" key="3">
    <source>
        <dbReference type="Proteomes" id="UP000193380"/>
    </source>
</evidence>
<feature type="region of interest" description="Disordered" evidence="1">
    <location>
        <begin position="112"/>
        <end position="139"/>
    </location>
</feature>
<proteinExistence type="predicted"/>
<dbReference type="Pfam" id="PF13911">
    <property type="entry name" value="AhpC-TSA_2"/>
    <property type="match status" value="1"/>
</dbReference>
<dbReference type="EMBL" id="FR904478">
    <property type="protein sequence ID" value="CDQ64658.1"/>
    <property type="molecule type" value="Genomic_DNA"/>
</dbReference>
<feature type="compositionally biased region" description="Polar residues" evidence="1">
    <location>
        <begin position="119"/>
        <end position="129"/>
    </location>
</feature>
<sequence length="328" mass="36606">MAEDISEAEDTLIYGLTGLNTMGRILLENGKQEAAGSIEDFVPNKITTLFGLMTCAANFYNSIGVKKRIDAEDVWKKSYHHAKVQEQVEELLQLEEEWDAFLDRIDTELKTSDKRLTGGPTSQNLSADTPLTDARSGETRRKLQRKSCLLFKQKLPKQTLCCECDSGNVLWERGESAAGPDPTLWMTTHVAELATQQGLLDSQSARVLVVSFGCREGAQIWLDQTGCKYDMLLDPERKIYKAFGLGSSYSNVMNFDSLLQYAEYVVLGQEFPDIPPRFLEDFYQMGGDFVLDEGGTVILSHPCKNPMDRPEVAQMVATISSVGRPTSF</sequence>
<protein>
    <recommendedName>
        <fullName evidence="4">Selenoprotein L</fullName>
    </recommendedName>
</protein>
<dbReference type="SUPFAM" id="SSF52833">
    <property type="entry name" value="Thioredoxin-like"/>
    <property type="match status" value="1"/>
</dbReference>
<evidence type="ECO:0000313" key="2">
    <source>
        <dbReference type="EMBL" id="CDQ64658.1"/>
    </source>
</evidence>
<reference evidence="2" key="1">
    <citation type="journal article" date="2014" name="Nat. Commun.">
        <title>The rainbow trout genome provides novel insights into evolution after whole-genome duplication in vertebrates.</title>
        <authorList>
            <person name="Berthelot C."/>
            <person name="Brunet F."/>
            <person name="Chalopin D."/>
            <person name="Juanchich A."/>
            <person name="Bernard M."/>
            <person name="Noel B."/>
            <person name="Bento P."/>
            <person name="Da Silva C."/>
            <person name="Labadie K."/>
            <person name="Alberti A."/>
            <person name="Aury J.M."/>
            <person name="Louis A."/>
            <person name="Dehais P."/>
            <person name="Bardou P."/>
            <person name="Montfort J."/>
            <person name="Klopp C."/>
            <person name="Cabau C."/>
            <person name="Gaspin C."/>
            <person name="Thorgaard G.H."/>
            <person name="Boussaha M."/>
            <person name="Quillet E."/>
            <person name="Guyomard R."/>
            <person name="Galiana D."/>
            <person name="Bobe J."/>
            <person name="Volff J.N."/>
            <person name="Genet C."/>
            <person name="Wincker P."/>
            <person name="Jaillon O."/>
            <person name="Roest Crollius H."/>
            <person name="Guiguen Y."/>
        </authorList>
    </citation>
    <scope>NUCLEOTIDE SEQUENCE [LARGE SCALE GENOMIC DNA]</scope>
</reference>
<organism evidence="2 3">
    <name type="scientific">Oncorhynchus mykiss</name>
    <name type="common">Rainbow trout</name>
    <name type="synonym">Salmo gairdneri</name>
    <dbReference type="NCBI Taxonomy" id="8022"/>
    <lineage>
        <taxon>Eukaryota</taxon>
        <taxon>Metazoa</taxon>
        <taxon>Chordata</taxon>
        <taxon>Craniata</taxon>
        <taxon>Vertebrata</taxon>
        <taxon>Euteleostomi</taxon>
        <taxon>Actinopterygii</taxon>
        <taxon>Neopterygii</taxon>
        <taxon>Teleostei</taxon>
        <taxon>Protacanthopterygii</taxon>
        <taxon>Salmoniformes</taxon>
        <taxon>Salmonidae</taxon>
        <taxon>Salmoninae</taxon>
        <taxon>Oncorhynchus</taxon>
    </lineage>
</organism>